<sequence length="98" mass="11282">MHLSIADLVVAVFQVLPQLVWDITEIFLGLDTLCRAVTYLQLVGMLASSYTLLVMIMDRFQAVCYPMSVKIFLLFMFHSICLQPWSSFYHCIRSTIRG</sequence>
<keyword evidence="2" id="KW-1003">Cell membrane</keyword>
<comment type="subcellular location">
    <subcellularLocation>
        <location evidence="1">Cell membrane</location>
        <topology evidence="1">Multi-pass membrane protein</topology>
    </subcellularLocation>
</comment>
<reference evidence="10" key="3">
    <citation type="journal article" date="2014" name="Nature">
        <title>Elephant shark genome provides unique insights into gnathostome evolution.</title>
        <authorList>
            <consortium name="International Elephant Shark Genome Sequencing Consortium"/>
            <person name="Venkatesh B."/>
            <person name="Lee A.P."/>
            <person name="Ravi V."/>
            <person name="Maurya A.K."/>
            <person name="Lian M.M."/>
            <person name="Swann J.B."/>
            <person name="Ohta Y."/>
            <person name="Flajnik M.F."/>
            <person name="Sutoh Y."/>
            <person name="Kasahara M."/>
            <person name="Hoon S."/>
            <person name="Gangu V."/>
            <person name="Roy S.W."/>
            <person name="Irimia M."/>
            <person name="Korzh V."/>
            <person name="Kondrychyn I."/>
            <person name="Lim Z.W."/>
            <person name="Tay B.H."/>
            <person name="Tohari S."/>
            <person name="Kong K.W."/>
            <person name="Ho S."/>
            <person name="Lorente-Galdos B."/>
            <person name="Quilez J."/>
            <person name="Marques-Bonet T."/>
            <person name="Raney B.J."/>
            <person name="Ingham P.W."/>
            <person name="Tay A."/>
            <person name="Hillier L.W."/>
            <person name="Minx P."/>
            <person name="Boehm T."/>
            <person name="Wilson R.K."/>
            <person name="Brenner S."/>
            <person name="Warren W.C."/>
        </authorList>
    </citation>
    <scope>NUCLEOTIDE SEQUENCE [LARGE SCALE GENOMIC DNA]</scope>
</reference>
<evidence type="ECO:0000256" key="1">
    <source>
        <dbReference type="ARBA" id="ARBA00004651"/>
    </source>
</evidence>
<evidence type="ECO:0000313" key="9">
    <source>
        <dbReference type="Ensembl" id="ENSCMIP00000034945.1"/>
    </source>
</evidence>
<accession>A0A4W3JSJ8</accession>
<keyword evidence="6" id="KW-0675">Receptor</keyword>
<dbReference type="GO" id="GO:0042277">
    <property type="term" value="F:peptide binding"/>
    <property type="evidence" value="ECO:0007669"/>
    <property type="project" value="TreeGrafter"/>
</dbReference>
<evidence type="ECO:0000259" key="8">
    <source>
        <dbReference type="PROSITE" id="PS50262"/>
    </source>
</evidence>
<dbReference type="InterPro" id="IPR000276">
    <property type="entry name" value="GPCR_Rhodpsn"/>
</dbReference>
<keyword evidence="3 7" id="KW-0812">Transmembrane</keyword>
<keyword evidence="5 7" id="KW-0472">Membrane</keyword>
<evidence type="ECO:0000256" key="3">
    <source>
        <dbReference type="ARBA" id="ARBA00022692"/>
    </source>
</evidence>
<dbReference type="PROSITE" id="PS50262">
    <property type="entry name" value="G_PROTEIN_RECEP_F1_2"/>
    <property type="match status" value="1"/>
</dbReference>
<reference evidence="10" key="2">
    <citation type="journal article" date="2007" name="PLoS Biol.">
        <title>Survey sequencing and comparative analysis of the elephant shark (Callorhinchus milii) genome.</title>
        <authorList>
            <person name="Venkatesh B."/>
            <person name="Kirkness E.F."/>
            <person name="Loh Y.H."/>
            <person name="Halpern A.L."/>
            <person name="Lee A.P."/>
            <person name="Johnson J."/>
            <person name="Dandona N."/>
            <person name="Viswanathan L.D."/>
            <person name="Tay A."/>
            <person name="Venter J.C."/>
            <person name="Strausberg R.L."/>
            <person name="Brenner S."/>
        </authorList>
    </citation>
    <scope>NUCLEOTIDE SEQUENCE [LARGE SCALE GENOMIC DNA]</scope>
</reference>
<dbReference type="Ensembl" id="ENSCMIT00000035467.1">
    <property type="protein sequence ID" value="ENSCMIP00000034945.1"/>
    <property type="gene ID" value="ENSCMIG00000014815.1"/>
</dbReference>
<dbReference type="SUPFAM" id="SSF81321">
    <property type="entry name" value="Family A G protein-coupled receptor-like"/>
    <property type="match status" value="1"/>
</dbReference>
<dbReference type="GO" id="GO:0001992">
    <property type="term" value="P:regulation of systemic arterial blood pressure by vasopressin"/>
    <property type="evidence" value="ECO:0007669"/>
    <property type="project" value="TreeGrafter"/>
</dbReference>
<evidence type="ECO:0000256" key="6">
    <source>
        <dbReference type="ARBA" id="ARBA00023170"/>
    </source>
</evidence>
<dbReference type="InParanoid" id="A0A4W3JSJ8"/>
<reference evidence="9" key="5">
    <citation type="submission" date="2025-09" db="UniProtKB">
        <authorList>
            <consortium name="Ensembl"/>
        </authorList>
    </citation>
    <scope>IDENTIFICATION</scope>
</reference>
<dbReference type="PANTHER" id="PTHR24241:SF74">
    <property type="entry name" value="ARGININE VASOPRESSIN RECEPTOR 2"/>
    <property type="match status" value="1"/>
</dbReference>
<dbReference type="GO" id="GO:0045907">
    <property type="term" value="P:positive regulation of vasoconstriction"/>
    <property type="evidence" value="ECO:0007669"/>
    <property type="project" value="TreeGrafter"/>
</dbReference>
<proteinExistence type="predicted"/>
<keyword evidence="10" id="KW-1185">Reference proteome</keyword>
<name>A0A4W3JSJ8_CALMI</name>
<dbReference type="STRING" id="7868.ENSCMIP00000034945"/>
<dbReference type="GO" id="GO:0005000">
    <property type="term" value="F:vasopressin receptor activity"/>
    <property type="evidence" value="ECO:0007669"/>
    <property type="project" value="TreeGrafter"/>
</dbReference>
<reference evidence="10" key="1">
    <citation type="journal article" date="2006" name="Science">
        <title>Ancient noncoding elements conserved in the human genome.</title>
        <authorList>
            <person name="Venkatesh B."/>
            <person name="Kirkness E.F."/>
            <person name="Loh Y.H."/>
            <person name="Halpern A.L."/>
            <person name="Lee A.P."/>
            <person name="Johnson J."/>
            <person name="Dandona N."/>
            <person name="Viswanathan L.D."/>
            <person name="Tay A."/>
            <person name="Venter J.C."/>
            <person name="Strausberg R.L."/>
            <person name="Brenner S."/>
        </authorList>
    </citation>
    <scope>NUCLEOTIDE SEQUENCE [LARGE SCALE GENOMIC DNA]</scope>
</reference>
<dbReference type="AlphaFoldDB" id="A0A4W3JSJ8"/>
<evidence type="ECO:0000256" key="2">
    <source>
        <dbReference type="ARBA" id="ARBA00022475"/>
    </source>
</evidence>
<keyword evidence="4 7" id="KW-1133">Transmembrane helix</keyword>
<protein>
    <recommendedName>
        <fullName evidence="8">G-protein coupled receptors family 1 profile domain-containing protein</fullName>
    </recommendedName>
</protein>
<evidence type="ECO:0000256" key="4">
    <source>
        <dbReference type="ARBA" id="ARBA00022989"/>
    </source>
</evidence>
<dbReference type="PANTHER" id="PTHR24241">
    <property type="entry name" value="NEUROPEPTIDE RECEPTOR-RELATED G-PROTEIN COUPLED RECEPTOR"/>
    <property type="match status" value="1"/>
</dbReference>
<feature type="transmembrane region" description="Helical" evidence="7">
    <location>
        <begin position="38"/>
        <end position="57"/>
    </location>
</feature>
<feature type="transmembrane region" description="Helical" evidence="7">
    <location>
        <begin position="69"/>
        <end position="86"/>
    </location>
</feature>
<reference evidence="9" key="4">
    <citation type="submission" date="2025-08" db="UniProtKB">
        <authorList>
            <consortium name="Ensembl"/>
        </authorList>
    </citation>
    <scope>IDENTIFICATION</scope>
</reference>
<dbReference type="GeneTree" id="ENSGT01050000244882"/>
<dbReference type="GO" id="GO:0005886">
    <property type="term" value="C:plasma membrane"/>
    <property type="evidence" value="ECO:0007669"/>
    <property type="project" value="UniProtKB-SubCell"/>
</dbReference>
<dbReference type="Proteomes" id="UP000314986">
    <property type="component" value="Unassembled WGS sequence"/>
</dbReference>
<evidence type="ECO:0000313" key="10">
    <source>
        <dbReference type="Proteomes" id="UP000314986"/>
    </source>
</evidence>
<organism evidence="9 10">
    <name type="scientific">Callorhinchus milii</name>
    <name type="common">Ghost shark</name>
    <dbReference type="NCBI Taxonomy" id="7868"/>
    <lineage>
        <taxon>Eukaryota</taxon>
        <taxon>Metazoa</taxon>
        <taxon>Chordata</taxon>
        <taxon>Craniata</taxon>
        <taxon>Vertebrata</taxon>
        <taxon>Chondrichthyes</taxon>
        <taxon>Holocephali</taxon>
        <taxon>Chimaeriformes</taxon>
        <taxon>Callorhinchidae</taxon>
        <taxon>Callorhinchus</taxon>
    </lineage>
</organism>
<dbReference type="Pfam" id="PF00001">
    <property type="entry name" value="7tm_1"/>
    <property type="match status" value="1"/>
</dbReference>
<evidence type="ECO:0000256" key="7">
    <source>
        <dbReference type="SAM" id="Phobius"/>
    </source>
</evidence>
<dbReference type="Gene3D" id="1.20.1070.10">
    <property type="entry name" value="Rhodopsin 7-helix transmembrane proteins"/>
    <property type="match status" value="1"/>
</dbReference>
<dbReference type="InterPro" id="IPR017452">
    <property type="entry name" value="GPCR_Rhodpsn_7TM"/>
</dbReference>
<feature type="domain" description="G-protein coupled receptors family 1 profile" evidence="8">
    <location>
        <begin position="1"/>
        <end position="98"/>
    </location>
</feature>
<evidence type="ECO:0000256" key="5">
    <source>
        <dbReference type="ARBA" id="ARBA00023136"/>
    </source>
</evidence>
<dbReference type="GO" id="GO:0032870">
    <property type="term" value="P:cellular response to hormone stimulus"/>
    <property type="evidence" value="ECO:0007669"/>
    <property type="project" value="TreeGrafter"/>
</dbReference>